<accession>A0A415TDS7</accession>
<proteinExistence type="predicted"/>
<organism evidence="1 2">
    <name type="scientific">Phocaeicola plebeius</name>
    <dbReference type="NCBI Taxonomy" id="310297"/>
    <lineage>
        <taxon>Bacteria</taxon>
        <taxon>Pseudomonadati</taxon>
        <taxon>Bacteroidota</taxon>
        <taxon>Bacteroidia</taxon>
        <taxon>Bacteroidales</taxon>
        <taxon>Bacteroidaceae</taxon>
        <taxon>Phocaeicola</taxon>
    </lineage>
</organism>
<dbReference type="EMBL" id="QRQK01000006">
    <property type="protein sequence ID" value="RHM99327.1"/>
    <property type="molecule type" value="Genomic_DNA"/>
</dbReference>
<dbReference type="GO" id="GO:0016740">
    <property type="term" value="F:transferase activity"/>
    <property type="evidence" value="ECO:0007669"/>
    <property type="project" value="UniProtKB-KW"/>
</dbReference>
<sequence length="414" mass="48006">MIKLLCVIGDVYPPQTGGDQAVFNALRLLQNNVDLHIFILSNKNLEFTLSKYKKVLPKSKFGYFNPSKRDKYETVFQISLRLKEFILRTLHLQKEAQNRELNLSINLERNANLYAAINQYIYENKIDIVQFEFGYSLFWAEGIIEPVKKVFIQHEIQYVVNKQRLPKNANRMEIMHWGIEKNRELAMMNSYDAVITLSDSDKNRLIKDGVSAPIYASFAKTQLRESQQINYEMLKNIDLAFVGPESHIPNRHGLQWFLNNVWEKILIQHPNTTLHIIGTWKQSTISNWTQTYKNICFEGFVDNLISAIQKKIMIVPILEGSGIRMKILEAANNGVPFVSCTVGAEGLGFKDGENCFITDDPIIFAERINELLNNHKKLQRFSNAAYQHVKQKFSDEAFIASRMHCYNDVYNLRK</sequence>
<evidence type="ECO:0000313" key="2">
    <source>
        <dbReference type="Proteomes" id="UP000285109"/>
    </source>
</evidence>
<dbReference type="PANTHER" id="PTHR12526:SF630">
    <property type="entry name" value="GLYCOSYLTRANSFERASE"/>
    <property type="match status" value="1"/>
</dbReference>
<dbReference type="SUPFAM" id="SSF53756">
    <property type="entry name" value="UDP-Glycosyltransferase/glycogen phosphorylase"/>
    <property type="match status" value="1"/>
</dbReference>
<dbReference type="CDD" id="cd03801">
    <property type="entry name" value="GT4_PimA-like"/>
    <property type="match status" value="1"/>
</dbReference>
<keyword evidence="1" id="KW-0808">Transferase</keyword>
<gene>
    <name evidence="1" type="ORF">DWZ34_04170</name>
</gene>
<dbReference type="Proteomes" id="UP000285109">
    <property type="component" value="Unassembled WGS sequence"/>
</dbReference>
<dbReference type="AlphaFoldDB" id="A0A415TDS7"/>
<evidence type="ECO:0000313" key="1">
    <source>
        <dbReference type="EMBL" id="RHM99327.1"/>
    </source>
</evidence>
<dbReference type="Gene3D" id="3.40.50.2000">
    <property type="entry name" value="Glycogen Phosphorylase B"/>
    <property type="match status" value="2"/>
</dbReference>
<reference evidence="1 2" key="1">
    <citation type="submission" date="2018-08" db="EMBL/GenBank/DDBJ databases">
        <title>A genome reference for cultivated species of the human gut microbiota.</title>
        <authorList>
            <person name="Zou Y."/>
            <person name="Xue W."/>
            <person name="Luo G."/>
        </authorList>
    </citation>
    <scope>NUCLEOTIDE SEQUENCE [LARGE SCALE GENOMIC DNA]</scope>
    <source>
        <strain evidence="1 2">AF31-28B-AC</strain>
    </source>
</reference>
<dbReference type="PANTHER" id="PTHR12526">
    <property type="entry name" value="GLYCOSYLTRANSFERASE"/>
    <property type="match status" value="1"/>
</dbReference>
<dbReference type="Pfam" id="PF13692">
    <property type="entry name" value="Glyco_trans_1_4"/>
    <property type="match status" value="1"/>
</dbReference>
<protein>
    <submittedName>
        <fullName evidence="1">Glycosyltransferase</fullName>
    </submittedName>
</protein>
<name>A0A415TDS7_9BACT</name>
<dbReference type="RefSeq" id="WP_118493883.1">
    <property type="nucleotide sequence ID" value="NZ_CAUGGG010000006.1"/>
</dbReference>
<comment type="caution">
    <text evidence="1">The sequence shown here is derived from an EMBL/GenBank/DDBJ whole genome shotgun (WGS) entry which is preliminary data.</text>
</comment>